<dbReference type="EMBL" id="JBHTGP010000013">
    <property type="protein sequence ID" value="MFD0688117.1"/>
    <property type="molecule type" value="Genomic_DNA"/>
</dbReference>
<dbReference type="Gene3D" id="1.25.40.10">
    <property type="entry name" value="Tetratricopeptide repeat domain"/>
    <property type="match status" value="1"/>
</dbReference>
<sequence length="424" mass="46604">MADEDRPDWAQKIRSEREARKWSKAEMARQLFKAAGIPQGNVRSLARQVAWHEAGTHRPTDWAAAYAVAFNMPETVLFGGRGTDNDDVERRTFLTLATAATAASLARDIEPLRTAFESAAAVAVGRRDADTWERVAWEYAGEVGWAPAELLQRELATDFGELTRLIGEAAGTARLRLVHVAAQLAALTAITLTNLGEPRGARRWWRTAGRAADETGDHSTAALVRGRSAVFALYGAASPLSVLNMADEAIEVGQGTPCTGVVSGHAARAQALAELGRHREASEALDDVRNVYDRLPEFVRADRTTQWGWSDQRFWYVASTVHTHAGSLDDALNAQDKALAAYPTRNWQARTQVEMHRAGVLMRAGDVDEGARHMVRVLERLPAEQRADGLLQQSAMTSLRLAPTEQTQRRTIREARELLASNGR</sequence>
<keyword evidence="2" id="KW-1185">Reference proteome</keyword>
<evidence type="ECO:0000313" key="1">
    <source>
        <dbReference type="EMBL" id="MFD0688117.1"/>
    </source>
</evidence>
<protein>
    <recommendedName>
        <fullName evidence="3">XRE family transcriptional regulator</fullName>
    </recommendedName>
</protein>
<dbReference type="InterPro" id="IPR011990">
    <property type="entry name" value="TPR-like_helical_dom_sf"/>
</dbReference>
<comment type="caution">
    <text evidence="1">The sequence shown here is derived from an EMBL/GenBank/DDBJ whole genome shotgun (WGS) entry which is preliminary data.</text>
</comment>
<dbReference type="SUPFAM" id="SSF48452">
    <property type="entry name" value="TPR-like"/>
    <property type="match status" value="1"/>
</dbReference>
<dbReference type="RefSeq" id="WP_131759110.1">
    <property type="nucleotide sequence ID" value="NZ_CAACUY010000068.1"/>
</dbReference>
<accession>A0ABW2XT58</accession>
<proteinExistence type="predicted"/>
<gene>
    <name evidence="1" type="ORF">ACFQZM_26740</name>
</gene>
<dbReference type="Proteomes" id="UP001597063">
    <property type="component" value="Unassembled WGS sequence"/>
</dbReference>
<organism evidence="1 2">
    <name type="scientific">Actinomadura fibrosa</name>
    <dbReference type="NCBI Taxonomy" id="111802"/>
    <lineage>
        <taxon>Bacteria</taxon>
        <taxon>Bacillati</taxon>
        <taxon>Actinomycetota</taxon>
        <taxon>Actinomycetes</taxon>
        <taxon>Streptosporangiales</taxon>
        <taxon>Thermomonosporaceae</taxon>
        <taxon>Actinomadura</taxon>
    </lineage>
</organism>
<reference evidence="2" key="1">
    <citation type="journal article" date="2019" name="Int. J. Syst. Evol. Microbiol.">
        <title>The Global Catalogue of Microorganisms (GCM) 10K type strain sequencing project: providing services to taxonomists for standard genome sequencing and annotation.</title>
        <authorList>
            <consortium name="The Broad Institute Genomics Platform"/>
            <consortium name="The Broad Institute Genome Sequencing Center for Infectious Disease"/>
            <person name="Wu L."/>
            <person name="Ma J."/>
        </authorList>
    </citation>
    <scope>NUCLEOTIDE SEQUENCE [LARGE SCALE GENOMIC DNA]</scope>
    <source>
        <strain evidence="2">JCM 9371</strain>
    </source>
</reference>
<name>A0ABW2XT58_9ACTN</name>
<evidence type="ECO:0000313" key="2">
    <source>
        <dbReference type="Proteomes" id="UP001597063"/>
    </source>
</evidence>
<evidence type="ECO:0008006" key="3">
    <source>
        <dbReference type="Google" id="ProtNLM"/>
    </source>
</evidence>